<gene>
    <name evidence="1" type="ORF">RESH_05880</name>
</gene>
<organism evidence="1 2">
    <name type="scientific">Rhodopirellula europaea SH398</name>
    <dbReference type="NCBI Taxonomy" id="1263868"/>
    <lineage>
        <taxon>Bacteria</taxon>
        <taxon>Pseudomonadati</taxon>
        <taxon>Planctomycetota</taxon>
        <taxon>Planctomycetia</taxon>
        <taxon>Pirellulales</taxon>
        <taxon>Pirellulaceae</taxon>
        <taxon>Rhodopirellula</taxon>
    </lineage>
</organism>
<sequence>MARSVTADDMYKHLKFIAMFIWIICLQPSIYGEEPVSVGDGSEVIHVAPGDAMSSDFSTVRGDRGPLNQHEDHGCYAELCFDSQFHEFETRLQSLPDDYYHTPPMPHRLQFQTEAIALTFDGSKNVTLPSTLAGESLSTGGFTPRFDAGFVARLQYRLSPCTFAETSWLSDVSLAGNQITPSPAGLIQLDRQGDFSSFEAIFGHDIDSMYQMPFLPTQMTGLVGVSGMWLDDSLRSFTTTSVDNDLWGLIGGIRAHTLHSHNTTTNFEVLGGIFNNNASLASVGGAIAADSLPAGSSKRQGTAFAGRVSLDCQYALKQRVFLRAGYEVHFLSGVALADTNFERNLNSSVAAIEIDNGALLHGPSFALVLVP</sequence>
<dbReference type="AlphaFoldDB" id="M5RW22"/>
<dbReference type="Proteomes" id="UP000011996">
    <property type="component" value="Unassembled WGS sequence"/>
</dbReference>
<proteinExistence type="predicted"/>
<evidence type="ECO:0000313" key="2">
    <source>
        <dbReference type="Proteomes" id="UP000011996"/>
    </source>
</evidence>
<protein>
    <submittedName>
        <fullName evidence="1">Uncharacterized protein</fullName>
    </submittedName>
</protein>
<dbReference type="EMBL" id="ANOF01000192">
    <property type="protein sequence ID" value="EMI23548.1"/>
    <property type="molecule type" value="Genomic_DNA"/>
</dbReference>
<comment type="caution">
    <text evidence="1">The sequence shown here is derived from an EMBL/GenBank/DDBJ whole genome shotgun (WGS) entry which is preliminary data.</text>
</comment>
<evidence type="ECO:0000313" key="1">
    <source>
        <dbReference type="EMBL" id="EMI23548.1"/>
    </source>
</evidence>
<dbReference type="PATRIC" id="fig|1263868.3.peg.6379"/>
<accession>M5RW22</accession>
<name>M5RW22_9BACT</name>
<dbReference type="STRING" id="1263868.RESH_05880"/>
<reference evidence="1 2" key="1">
    <citation type="journal article" date="2013" name="Mar. Genomics">
        <title>Expression of sulfatases in Rhodopirellula baltica and the diversity of sulfatases in the genus Rhodopirellula.</title>
        <authorList>
            <person name="Wegner C.E."/>
            <person name="Richter-Heitmann T."/>
            <person name="Klindworth A."/>
            <person name="Klockow C."/>
            <person name="Richter M."/>
            <person name="Achstetter T."/>
            <person name="Glockner F.O."/>
            <person name="Harder J."/>
        </authorList>
    </citation>
    <scope>NUCLEOTIDE SEQUENCE [LARGE SCALE GENOMIC DNA]</scope>
    <source>
        <strain evidence="1 2">SH398</strain>
    </source>
</reference>